<sequence length="173" mass="19857">MASKLWWHSTPASNLARVTWRNMVSPLLLERKDYRRLILSLRFGRWRDWIEKRCLQGRPHPCRLIVAPGTNIVLMSESVHPMVELLNGTRSSLQMSSSSAECQCWGDGVHHDDGYFSLENASVSPLSDASGQRRHLHLQTGKGISNHIPEMRPITSTVITRFWPIIRLPRRLP</sequence>
<evidence type="ECO:0000313" key="1">
    <source>
        <dbReference type="EMBL" id="KAH8092679.1"/>
    </source>
</evidence>
<evidence type="ECO:0000313" key="2">
    <source>
        <dbReference type="Proteomes" id="UP000813824"/>
    </source>
</evidence>
<dbReference type="Proteomes" id="UP000813824">
    <property type="component" value="Unassembled WGS sequence"/>
</dbReference>
<gene>
    <name evidence="1" type="ORF">BXZ70DRAFT_453860</name>
</gene>
<dbReference type="AlphaFoldDB" id="A0A8K0XM65"/>
<keyword evidence="2" id="KW-1185">Reference proteome</keyword>
<accession>A0A8K0XM65</accession>
<organism evidence="1 2">
    <name type="scientific">Cristinia sonorae</name>
    <dbReference type="NCBI Taxonomy" id="1940300"/>
    <lineage>
        <taxon>Eukaryota</taxon>
        <taxon>Fungi</taxon>
        <taxon>Dikarya</taxon>
        <taxon>Basidiomycota</taxon>
        <taxon>Agaricomycotina</taxon>
        <taxon>Agaricomycetes</taxon>
        <taxon>Agaricomycetidae</taxon>
        <taxon>Agaricales</taxon>
        <taxon>Pleurotineae</taxon>
        <taxon>Stephanosporaceae</taxon>
        <taxon>Cristinia</taxon>
    </lineage>
</organism>
<protein>
    <submittedName>
        <fullName evidence="1">Uncharacterized protein</fullName>
    </submittedName>
</protein>
<proteinExistence type="predicted"/>
<name>A0A8K0XM65_9AGAR</name>
<dbReference type="EMBL" id="JAEVFJ010000031">
    <property type="protein sequence ID" value="KAH8092679.1"/>
    <property type="molecule type" value="Genomic_DNA"/>
</dbReference>
<comment type="caution">
    <text evidence="1">The sequence shown here is derived from an EMBL/GenBank/DDBJ whole genome shotgun (WGS) entry which is preliminary data.</text>
</comment>
<reference evidence="1" key="1">
    <citation type="journal article" date="2021" name="New Phytol.">
        <title>Evolutionary innovations through gain and loss of genes in the ectomycorrhizal Boletales.</title>
        <authorList>
            <person name="Wu G."/>
            <person name="Miyauchi S."/>
            <person name="Morin E."/>
            <person name="Kuo A."/>
            <person name="Drula E."/>
            <person name="Varga T."/>
            <person name="Kohler A."/>
            <person name="Feng B."/>
            <person name="Cao Y."/>
            <person name="Lipzen A."/>
            <person name="Daum C."/>
            <person name="Hundley H."/>
            <person name="Pangilinan J."/>
            <person name="Johnson J."/>
            <person name="Barry K."/>
            <person name="LaButti K."/>
            <person name="Ng V."/>
            <person name="Ahrendt S."/>
            <person name="Min B."/>
            <person name="Choi I.G."/>
            <person name="Park H."/>
            <person name="Plett J.M."/>
            <person name="Magnuson J."/>
            <person name="Spatafora J.W."/>
            <person name="Nagy L.G."/>
            <person name="Henrissat B."/>
            <person name="Grigoriev I.V."/>
            <person name="Yang Z.L."/>
            <person name="Xu J."/>
            <person name="Martin F.M."/>
        </authorList>
    </citation>
    <scope>NUCLEOTIDE SEQUENCE</scope>
    <source>
        <strain evidence="1">KKN 215</strain>
    </source>
</reference>